<evidence type="ECO:0000313" key="2">
    <source>
        <dbReference type="Proteomes" id="UP000265520"/>
    </source>
</evidence>
<accession>A0A392W6E8</accession>
<feature type="non-terminal residue" evidence="1">
    <location>
        <position position="1"/>
    </location>
</feature>
<organism evidence="1 2">
    <name type="scientific">Trifolium medium</name>
    <dbReference type="NCBI Taxonomy" id="97028"/>
    <lineage>
        <taxon>Eukaryota</taxon>
        <taxon>Viridiplantae</taxon>
        <taxon>Streptophyta</taxon>
        <taxon>Embryophyta</taxon>
        <taxon>Tracheophyta</taxon>
        <taxon>Spermatophyta</taxon>
        <taxon>Magnoliopsida</taxon>
        <taxon>eudicotyledons</taxon>
        <taxon>Gunneridae</taxon>
        <taxon>Pentapetalae</taxon>
        <taxon>rosids</taxon>
        <taxon>fabids</taxon>
        <taxon>Fabales</taxon>
        <taxon>Fabaceae</taxon>
        <taxon>Papilionoideae</taxon>
        <taxon>50 kb inversion clade</taxon>
        <taxon>NPAAA clade</taxon>
        <taxon>Hologalegina</taxon>
        <taxon>IRL clade</taxon>
        <taxon>Trifolieae</taxon>
        <taxon>Trifolium</taxon>
    </lineage>
</organism>
<dbReference type="EMBL" id="LXQA011400434">
    <property type="protein sequence ID" value="MCI95926.1"/>
    <property type="molecule type" value="Genomic_DNA"/>
</dbReference>
<proteinExistence type="predicted"/>
<dbReference type="AlphaFoldDB" id="A0A392W6E8"/>
<feature type="non-terminal residue" evidence="1">
    <location>
        <position position="68"/>
    </location>
</feature>
<comment type="caution">
    <text evidence="1">The sequence shown here is derived from an EMBL/GenBank/DDBJ whole genome shotgun (WGS) entry which is preliminary data.</text>
</comment>
<evidence type="ECO:0000313" key="1">
    <source>
        <dbReference type="EMBL" id="MCI95926.1"/>
    </source>
</evidence>
<keyword evidence="2" id="KW-1185">Reference proteome</keyword>
<protein>
    <submittedName>
        <fullName evidence="1">Uncharacterized protein</fullName>
    </submittedName>
</protein>
<sequence length="68" mass="7646">THKDQLAFSLKEKDDVASERDTLSQEKTALKELVEGLQIEVGASYDYGFQFALEQLKIVFPGLDEAKL</sequence>
<name>A0A392W6E8_9FABA</name>
<reference evidence="1 2" key="1">
    <citation type="journal article" date="2018" name="Front. Plant Sci.">
        <title>Red Clover (Trifolium pratense) and Zigzag Clover (T. medium) - A Picture of Genomic Similarities and Differences.</title>
        <authorList>
            <person name="Dluhosova J."/>
            <person name="Istvanek J."/>
            <person name="Nedelnik J."/>
            <person name="Repkova J."/>
        </authorList>
    </citation>
    <scope>NUCLEOTIDE SEQUENCE [LARGE SCALE GENOMIC DNA]</scope>
    <source>
        <strain evidence="2">cv. 10/8</strain>
        <tissue evidence="1">Leaf</tissue>
    </source>
</reference>
<dbReference type="Proteomes" id="UP000265520">
    <property type="component" value="Unassembled WGS sequence"/>
</dbReference>